<keyword evidence="2" id="KW-1185">Reference proteome</keyword>
<dbReference type="RefSeq" id="WP_084376592.1">
    <property type="nucleotide sequence ID" value="NZ_LS483433.1"/>
</dbReference>
<dbReference type="Pfam" id="PF02423">
    <property type="entry name" value="OCD_Mu_crystall"/>
    <property type="match status" value="1"/>
</dbReference>
<dbReference type="Proteomes" id="UP000198600">
    <property type="component" value="Chromosome I"/>
</dbReference>
<evidence type="ECO:0000313" key="1">
    <source>
        <dbReference type="EMBL" id="SDU95565.1"/>
    </source>
</evidence>
<dbReference type="PIRSF" id="PIRSF001439">
    <property type="entry name" value="CryM"/>
    <property type="match status" value="1"/>
</dbReference>
<dbReference type="PANTHER" id="PTHR13812:SF19">
    <property type="entry name" value="KETIMINE REDUCTASE MU-CRYSTALLIN"/>
    <property type="match status" value="1"/>
</dbReference>
<dbReference type="SUPFAM" id="SSF51735">
    <property type="entry name" value="NAD(P)-binding Rossmann-fold domains"/>
    <property type="match status" value="1"/>
</dbReference>
<dbReference type="OrthoDB" id="9809203at2"/>
<dbReference type="GO" id="GO:0005737">
    <property type="term" value="C:cytoplasm"/>
    <property type="evidence" value="ECO:0007669"/>
    <property type="project" value="TreeGrafter"/>
</dbReference>
<proteinExistence type="predicted"/>
<sequence>MKVFNKQQIISQLDLNLAVNRLEEGFVAFSNGEVQVPPVQAFSFIEANGDCCVKSAYVKGSDTFTVKISTGFYDNPSKGLESNDGLMMVLSATTGQPLALLQDEGWLTCIRTALAGRIAARLLAPREVTAIGIVGTGMQARMHLEQLHAVTDCRKVVVWGRNDVELEAYKAFASDLGYEVQTTRNLENVARSANLIICVTPSREPLLKSEWIQPGTHITAVGADAAGKQELDPALVARADRIIVDSIYQCSQYGEISHALKAGLIREEQLAELGALLAGRAKGRDNDDQITLVDLTGVAVQDAQISSCALASMKG</sequence>
<dbReference type="STRING" id="46679.SAMN05216202_2204"/>
<organism evidence="1 2">
    <name type="scientific">Pseudomonas mucidolens</name>
    <dbReference type="NCBI Taxonomy" id="46679"/>
    <lineage>
        <taxon>Bacteria</taxon>
        <taxon>Pseudomonadati</taxon>
        <taxon>Pseudomonadota</taxon>
        <taxon>Gammaproteobacteria</taxon>
        <taxon>Pseudomonadales</taxon>
        <taxon>Pseudomonadaceae</taxon>
        <taxon>Pseudomonas</taxon>
    </lineage>
</organism>
<evidence type="ECO:0000313" key="2">
    <source>
        <dbReference type="Proteomes" id="UP000198600"/>
    </source>
</evidence>
<dbReference type="InterPro" id="IPR023401">
    <property type="entry name" value="ODC_N"/>
</dbReference>
<dbReference type="EMBL" id="LT629802">
    <property type="protein sequence ID" value="SDU95565.1"/>
    <property type="molecule type" value="Genomic_DNA"/>
</dbReference>
<dbReference type="AlphaFoldDB" id="A0A1H2MRF4"/>
<accession>A0A1H2MRF4</accession>
<reference evidence="2" key="1">
    <citation type="submission" date="2016-10" db="EMBL/GenBank/DDBJ databases">
        <authorList>
            <person name="Varghese N."/>
            <person name="Submissions S."/>
        </authorList>
    </citation>
    <scope>NUCLEOTIDE SEQUENCE [LARGE SCALE GENOMIC DNA]</scope>
    <source>
        <strain evidence="2">LMG 2223</strain>
    </source>
</reference>
<dbReference type="PANTHER" id="PTHR13812">
    <property type="entry name" value="KETIMINE REDUCTASE MU-CRYSTALLIN"/>
    <property type="match status" value="1"/>
</dbReference>
<dbReference type="Gene3D" id="3.30.1780.10">
    <property type="entry name" value="ornithine cyclodeaminase, domain 1"/>
    <property type="match status" value="1"/>
</dbReference>
<dbReference type="Gene3D" id="3.40.50.720">
    <property type="entry name" value="NAD(P)-binding Rossmann-like Domain"/>
    <property type="match status" value="1"/>
</dbReference>
<dbReference type="InterPro" id="IPR003462">
    <property type="entry name" value="ODC_Mu_crystall"/>
</dbReference>
<dbReference type="InterPro" id="IPR036291">
    <property type="entry name" value="NAD(P)-bd_dom_sf"/>
</dbReference>
<gene>
    <name evidence="1" type="ORF">SAMN05216202_2204</name>
</gene>
<dbReference type="NCBIfam" id="NF005296">
    <property type="entry name" value="PRK06823.1"/>
    <property type="match status" value="1"/>
</dbReference>
<name>A0A1H2MRF4_9PSED</name>
<protein>
    <submittedName>
        <fullName evidence="1">Ornithine cyclodeaminase</fullName>
    </submittedName>
</protein>